<dbReference type="PANTHER" id="PTHR14237">
    <property type="entry name" value="MOLYBDOPTERIN COFACTOR SULFURASE MOSC"/>
    <property type="match status" value="1"/>
</dbReference>
<evidence type="ECO:0000313" key="3">
    <source>
        <dbReference type="Proteomes" id="UP001501705"/>
    </source>
</evidence>
<feature type="domain" description="MOSC" evidence="1">
    <location>
        <begin position="133"/>
        <end position="284"/>
    </location>
</feature>
<reference evidence="3" key="1">
    <citation type="journal article" date="2019" name="Int. J. Syst. Evol. Microbiol.">
        <title>The Global Catalogue of Microorganisms (GCM) 10K type strain sequencing project: providing services to taxonomists for standard genome sequencing and annotation.</title>
        <authorList>
            <consortium name="The Broad Institute Genomics Platform"/>
            <consortium name="The Broad Institute Genome Sequencing Center for Infectious Disease"/>
            <person name="Wu L."/>
            <person name="Ma J."/>
        </authorList>
    </citation>
    <scope>NUCLEOTIDE SEQUENCE [LARGE SCALE GENOMIC DNA]</scope>
    <source>
        <strain evidence="3">JCM 15572</strain>
    </source>
</reference>
<dbReference type="PANTHER" id="PTHR14237:SF19">
    <property type="entry name" value="MITOCHONDRIAL AMIDOXIME REDUCING COMPONENT 1"/>
    <property type="match status" value="1"/>
</dbReference>
<gene>
    <name evidence="2" type="ORF">GCM10009804_66560</name>
</gene>
<dbReference type="EMBL" id="BAAAPH010000029">
    <property type="protein sequence ID" value="GAA1600642.1"/>
    <property type="molecule type" value="Genomic_DNA"/>
</dbReference>
<dbReference type="Pfam" id="PF03473">
    <property type="entry name" value="MOSC"/>
    <property type="match status" value="1"/>
</dbReference>
<dbReference type="InterPro" id="IPR005303">
    <property type="entry name" value="MOCOS_middle"/>
</dbReference>
<dbReference type="SUPFAM" id="SSF50800">
    <property type="entry name" value="PK beta-barrel domain-like"/>
    <property type="match status" value="1"/>
</dbReference>
<evidence type="ECO:0000259" key="1">
    <source>
        <dbReference type="PROSITE" id="PS51340"/>
    </source>
</evidence>
<organism evidence="2 3">
    <name type="scientific">Kribbella hippodromi</name>
    <dbReference type="NCBI Taxonomy" id="434347"/>
    <lineage>
        <taxon>Bacteria</taxon>
        <taxon>Bacillati</taxon>
        <taxon>Actinomycetota</taxon>
        <taxon>Actinomycetes</taxon>
        <taxon>Propionibacteriales</taxon>
        <taxon>Kribbellaceae</taxon>
        <taxon>Kribbella</taxon>
    </lineage>
</organism>
<dbReference type="InterPro" id="IPR005302">
    <property type="entry name" value="MoCF_Sase_C"/>
</dbReference>
<protein>
    <submittedName>
        <fullName evidence="2">MOSC N-terminal beta barrel domain-containing protein</fullName>
    </submittedName>
</protein>
<dbReference type="Pfam" id="PF03476">
    <property type="entry name" value="MOSC_N"/>
    <property type="match status" value="1"/>
</dbReference>
<keyword evidence="3" id="KW-1185">Reference proteome</keyword>
<dbReference type="PROSITE" id="PS51340">
    <property type="entry name" value="MOSC"/>
    <property type="match status" value="1"/>
</dbReference>
<evidence type="ECO:0000313" key="2">
    <source>
        <dbReference type="EMBL" id="GAA1600642.1"/>
    </source>
</evidence>
<dbReference type="InterPro" id="IPR011037">
    <property type="entry name" value="Pyrv_Knase-like_insert_dom_sf"/>
</dbReference>
<accession>A0ABP4Q5I5</accession>
<name>A0ABP4Q5I5_9ACTN</name>
<dbReference type="SUPFAM" id="SSF141673">
    <property type="entry name" value="MOSC N-terminal domain-like"/>
    <property type="match status" value="1"/>
</dbReference>
<sequence length="299" mass="32015">MIQQIKHPVRLGVVSVAKVAALAYYPVKGLAGISVEQAEVGPTGLLDDRNFMLVEPDGTFLSQRKLPAMATLHAELAGDRLRLTAADAPDLEVQIRYDGKRRDVSLFGKWFGLGIVQDPAADAWFSDRLGTPAALVRVTPEHERPGWGAHRGLTGFGDAHALMITSQASLDGLNARMLERGGDAIPMNRFRPNLVVSGWPDPHTEDSVLRMTAGTVEIGYSARGIRCAVPTVDQATGTKSGPEPTRTLATYRREPAYGGGVSFGIKAAVLTPGTLHVGDEITVHEWIPEGADPAPATRT</sequence>
<comment type="caution">
    <text evidence="2">The sequence shown here is derived from an EMBL/GenBank/DDBJ whole genome shotgun (WGS) entry which is preliminary data.</text>
</comment>
<proteinExistence type="predicted"/>
<dbReference type="Proteomes" id="UP001501705">
    <property type="component" value="Unassembled WGS sequence"/>
</dbReference>